<dbReference type="AlphaFoldDB" id="A0AAN6TE61"/>
<comment type="subcellular location">
    <subcellularLocation>
        <location evidence="1">Membrane</location>
        <topology evidence="1">Multi-pass membrane protein</topology>
    </subcellularLocation>
</comment>
<feature type="compositionally biased region" description="Basic and acidic residues" evidence="6">
    <location>
        <begin position="362"/>
        <end position="372"/>
    </location>
</feature>
<dbReference type="InterPro" id="IPR049326">
    <property type="entry name" value="Rhodopsin_dom_fungi"/>
</dbReference>
<evidence type="ECO:0000256" key="3">
    <source>
        <dbReference type="ARBA" id="ARBA00022989"/>
    </source>
</evidence>
<dbReference type="InterPro" id="IPR052337">
    <property type="entry name" value="SAT4-like"/>
</dbReference>
<proteinExistence type="inferred from homology"/>
<keyword evidence="10" id="KW-1185">Reference proteome</keyword>
<feature type="transmembrane region" description="Helical" evidence="7">
    <location>
        <begin position="172"/>
        <end position="198"/>
    </location>
</feature>
<gene>
    <name evidence="9" type="ORF">N656DRAFT_708896</name>
</gene>
<evidence type="ECO:0000313" key="10">
    <source>
        <dbReference type="Proteomes" id="UP001302812"/>
    </source>
</evidence>
<feature type="transmembrane region" description="Helical" evidence="7">
    <location>
        <begin position="129"/>
        <end position="152"/>
    </location>
</feature>
<keyword evidence="3 7" id="KW-1133">Transmembrane helix</keyword>
<dbReference type="EMBL" id="MU853341">
    <property type="protein sequence ID" value="KAK4112743.1"/>
    <property type="molecule type" value="Genomic_DNA"/>
</dbReference>
<feature type="domain" description="Rhodopsin" evidence="8">
    <location>
        <begin position="34"/>
        <end position="273"/>
    </location>
</feature>
<keyword evidence="2 7" id="KW-0812">Transmembrane</keyword>
<reference evidence="9" key="1">
    <citation type="journal article" date="2023" name="Mol. Phylogenet. Evol.">
        <title>Genome-scale phylogeny and comparative genomics of the fungal order Sordariales.</title>
        <authorList>
            <person name="Hensen N."/>
            <person name="Bonometti L."/>
            <person name="Westerberg I."/>
            <person name="Brannstrom I.O."/>
            <person name="Guillou S."/>
            <person name="Cros-Aarteil S."/>
            <person name="Calhoun S."/>
            <person name="Haridas S."/>
            <person name="Kuo A."/>
            <person name="Mondo S."/>
            <person name="Pangilinan J."/>
            <person name="Riley R."/>
            <person name="LaButti K."/>
            <person name="Andreopoulos B."/>
            <person name="Lipzen A."/>
            <person name="Chen C."/>
            <person name="Yan M."/>
            <person name="Daum C."/>
            <person name="Ng V."/>
            <person name="Clum A."/>
            <person name="Steindorff A."/>
            <person name="Ohm R.A."/>
            <person name="Martin F."/>
            <person name="Silar P."/>
            <person name="Natvig D.O."/>
            <person name="Lalanne C."/>
            <person name="Gautier V."/>
            <person name="Ament-Velasquez S.L."/>
            <person name="Kruys A."/>
            <person name="Hutchinson M.I."/>
            <person name="Powell A.J."/>
            <person name="Barry K."/>
            <person name="Miller A.N."/>
            <person name="Grigoriev I.V."/>
            <person name="Debuchy R."/>
            <person name="Gladieux P."/>
            <person name="Hiltunen Thoren M."/>
            <person name="Johannesson H."/>
        </authorList>
    </citation>
    <scope>NUCLEOTIDE SEQUENCE</scope>
    <source>
        <strain evidence="9">CBS 508.74</strain>
    </source>
</reference>
<accession>A0AAN6TE61</accession>
<evidence type="ECO:0000256" key="6">
    <source>
        <dbReference type="SAM" id="MobiDB-lite"/>
    </source>
</evidence>
<dbReference type="PANTHER" id="PTHR33048:SF96">
    <property type="entry name" value="INTEGRAL MEMBRANE PROTEIN"/>
    <property type="match status" value="1"/>
</dbReference>
<dbReference type="Proteomes" id="UP001302812">
    <property type="component" value="Unassembled WGS sequence"/>
</dbReference>
<evidence type="ECO:0000256" key="4">
    <source>
        <dbReference type="ARBA" id="ARBA00023136"/>
    </source>
</evidence>
<feature type="transmembrane region" description="Helical" evidence="7">
    <location>
        <begin position="20"/>
        <end position="38"/>
    </location>
</feature>
<feature type="transmembrane region" description="Helical" evidence="7">
    <location>
        <begin position="248"/>
        <end position="268"/>
    </location>
</feature>
<evidence type="ECO:0000313" key="9">
    <source>
        <dbReference type="EMBL" id="KAK4112743.1"/>
    </source>
</evidence>
<reference evidence="9" key="2">
    <citation type="submission" date="2023-05" db="EMBL/GenBank/DDBJ databases">
        <authorList>
            <consortium name="Lawrence Berkeley National Laboratory"/>
            <person name="Steindorff A."/>
            <person name="Hensen N."/>
            <person name="Bonometti L."/>
            <person name="Westerberg I."/>
            <person name="Brannstrom I.O."/>
            <person name="Guillou S."/>
            <person name="Cros-Aarteil S."/>
            <person name="Calhoun S."/>
            <person name="Haridas S."/>
            <person name="Kuo A."/>
            <person name="Mondo S."/>
            <person name="Pangilinan J."/>
            <person name="Riley R."/>
            <person name="Labutti K."/>
            <person name="Andreopoulos B."/>
            <person name="Lipzen A."/>
            <person name="Chen C."/>
            <person name="Yanf M."/>
            <person name="Daum C."/>
            <person name="Ng V."/>
            <person name="Clum A."/>
            <person name="Ohm R."/>
            <person name="Martin F."/>
            <person name="Silar P."/>
            <person name="Natvig D."/>
            <person name="Lalanne C."/>
            <person name="Gautier V."/>
            <person name="Ament-Velasquez S.L."/>
            <person name="Kruys A."/>
            <person name="Hutchinson M.I."/>
            <person name="Powell A.J."/>
            <person name="Barry K."/>
            <person name="Miller A.N."/>
            <person name="Grigoriev I.V."/>
            <person name="Debuchy R."/>
            <person name="Gladieux P."/>
            <person name="Thoren M.H."/>
            <person name="Johannesson H."/>
        </authorList>
    </citation>
    <scope>NUCLEOTIDE SEQUENCE</scope>
    <source>
        <strain evidence="9">CBS 508.74</strain>
    </source>
</reference>
<dbReference type="RefSeq" id="XP_064670313.1">
    <property type="nucleotide sequence ID" value="XM_064811548.1"/>
</dbReference>
<dbReference type="Pfam" id="PF20684">
    <property type="entry name" value="Fung_rhodopsin"/>
    <property type="match status" value="1"/>
</dbReference>
<organism evidence="9 10">
    <name type="scientific">Canariomyces notabilis</name>
    <dbReference type="NCBI Taxonomy" id="2074819"/>
    <lineage>
        <taxon>Eukaryota</taxon>
        <taxon>Fungi</taxon>
        <taxon>Dikarya</taxon>
        <taxon>Ascomycota</taxon>
        <taxon>Pezizomycotina</taxon>
        <taxon>Sordariomycetes</taxon>
        <taxon>Sordariomycetidae</taxon>
        <taxon>Sordariales</taxon>
        <taxon>Chaetomiaceae</taxon>
        <taxon>Canariomyces</taxon>
    </lineage>
</organism>
<comment type="similarity">
    <text evidence="5">Belongs to the SAT4 family.</text>
</comment>
<dbReference type="GeneID" id="89935673"/>
<feature type="transmembrane region" description="Helical" evidence="7">
    <location>
        <begin position="93"/>
        <end position="117"/>
    </location>
</feature>
<evidence type="ECO:0000256" key="2">
    <source>
        <dbReference type="ARBA" id="ARBA00022692"/>
    </source>
</evidence>
<evidence type="ECO:0000256" key="5">
    <source>
        <dbReference type="ARBA" id="ARBA00038359"/>
    </source>
</evidence>
<dbReference type="GO" id="GO:0016020">
    <property type="term" value="C:membrane"/>
    <property type="evidence" value="ECO:0007669"/>
    <property type="project" value="UniProtKB-SubCell"/>
</dbReference>
<name>A0AAN6TE61_9PEZI</name>
<evidence type="ECO:0000256" key="1">
    <source>
        <dbReference type="ARBA" id="ARBA00004141"/>
    </source>
</evidence>
<protein>
    <recommendedName>
        <fullName evidence="8">Rhodopsin domain-containing protein</fullName>
    </recommendedName>
</protein>
<feature type="region of interest" description="Disordered" evidence="6">
    <location>
        <begin position="352"/>
        <end position="400"/>
    </location>
</feature>
<dbReference type="PANTHER" id="PTHR33048">
    <property type="entry name" value="PTH11-LIKE INTEGRAL MEMBRANE PROTEIN (AFU_ORTHOLOGUE AFUA_5G11245)"/>
    <property type="match status" value="1"/>
</dbReference>
<evidence type="ECO:0000259" key="8">
    <source>
        <dbReference type="Pfam" id="PF20684"/>
    </source>
</evidence>
<feature type="transmembrane region" description="Helical" evidence="7">
    <location>
        <begin position="50"/>
        <end position="73"/>
    </location>
</feature>
<keyword evidence="4 7" id="KW-0472">Membrane</keyword>
<sequence>MSSSDDGHARENRGPQLLGVNSAAIVIATITMALRCYVRIHLVKGFGLDDWLMMTALVTFILYITFSQTGVTYGTGQHVWDLSPENNATAKKWWYGCYLTYALTAIFAKSSIALFLLRVAVNRVHRWIIYAVWLTTIVSCIIFFFACAFQCSPASYFWDKYTQDGTCLNDTLVLALAYLFSAINVITDFTFALLPAWIVSHLHMKLKTKFALIGLMGVGCIASAAVVVRLPFLPKIHDEDFLYETVDVAIWSTIELCLGITAASAATLQPLAKQVGYKFGLTSKPGLAGSSRLTDNFQMGNSISVRREITHKTEVVYPPVREQHEDEHGLKLEPGTSGYSAMCYNTSREELTWQQSTPGSNHDGHTTSKESDGETINFLPVQGGYPGAVGGRFMDGSEKR</sequence>
<feature type="transmembrane region" description="Helical" evidence="7">
    <location>
        <begin position="210"/>
        <end position="228"/>
    </location>
</feature>
<evidence type="ECO:0000256" key="7">
    <source>
        <dbReference type="SAM" id="Phobius"/>
    </source>
</evidence>
<comment type="caution">
    <text evidence="9">The sequence shown here is derived from an EMBL/GenBank/DDBJ whole genome shotgun (WGS) entry which is preliminary data.</text>
</comment>